<organism evidence="2 3">
    <name type="scientific">Fraxinus pennsylvanica</name>
    <dbReference type="NCBI Taxonomy" id="56036"/>
    <lineage>
        <taxon>Eukaryota</taxon>
        <taxon>Viridiplantae</taxon>
        <taxon>Streptophyta</taxon>
        <taxon>Embryophyta</taxon>
        <taxon>Tracheophyta</taxon>
        <taxon>Spermatophyta</taxon>
        <taxon>Magnoliopsida</taxon>
        <taxon>eudicotyledons</taxon>
        <taxon>Gunneridae</taxon>
        <taxon>Pentapetalae</taxon>
        <taxon>asterids</taxon>
        <taxon>lamiids</taxon>
        <taxon>Lamiales</taxon>
        <taxon>Oleaceae</taxon>
        <taxon>Oleeae</taxon>
        <taxon>Fraxinus</taxon>
    </lineage>
</organism>
<feature type="region of interest" description="Disordered" evidence="1">
    <location>
        <begin position="1"/>
        <end position="29"/>
    </location>
</feature>
<evidence type="ECO:0000313" key="2">
    <source>
        <dbReference type="EMBL" id="CAI9756436.1"/>
    </source>
</evidence>
<proteinExistence type="predicted"/>
<dbReference type="EMBL" id="OU503037">
    <property type="protein sequence ID" value="CAI9756436.1"/>
    <property type="molecule type" value="Genomic_DNA"/>
</dbReference>
<name>A0AAD1YRW4_9LAMI</name>
<protein>
    <submittedName>
        <fullName evidence="2">Uncharacterized protein</fullName>
    </submittedName>
</protein>
<keyword evidence="3" id="KW-1185">Reference proteome</keyword>
<dbReference type="AlphaFoldDB" id="A0AAD1YRW4"/>
<feature type="compositionally biased region" description="Basic residues" evidence="1">
    <location>
        <begin position="1"/>
        <end position="12"/>
    </location>
</feature>
<dbReference type="Proteomes" id="UP000834106">
    <property type="component" value="Chromosome 2"/>
</dbReference>
<sequence length="114" mass="12957">MEPRRSSTRRIKVFNPLESPPHNSDHKLTTTSCAVSSSSSYLLHFRNLIPKVSLRLIYIIIKFSVNSKGYDMAKKFNNKFSYLLPMGYGIKSQCTKLVMEGGIMLIKNGLQTLE</sequence>
<gene>
    <name evidence="2" type="ORF">FPE_LOCUS3866</name>
</gene>
<evidence type="ECO:0000313" key="3">
    <source>
        <dbReference type="Proteomes" id="UP000834106"/>
    </source>
</evidence>
<reference evidence="2" key="1">
    <citation type="submission" date="2023-05" db="EMBL/GenBank/DDBJ databases">
        <authorList>
            <person name="Huff M."/>
        </authorList>
    </citation>
    <scope>NUCLEOTIDE SEQUENCE</scope>
</reference>
<evidence type="ECO:0000256" key="1">
    <source>
        <dbReference type="SAM" id="MobiDB-lite"/>
    </source>
</evidence>
<accession>A0AAD1YRW4</accession>